<reference evidence="2 3" key="1">
    <citation type="submission" date="2014-09" db="EMBL/GenBank/DDBJ databases">
        <title>High-quality draft genome sequence of Kocuria marina SO9-6, an actinobacterium isolated from a copper mine.</title>
        <authorList>
            <person name="Castro D.B."/>
            <person name="Pereira L.B."/>
            <person name="Silva M.V."/>
            <person name="Silva B.P."/>
            <person name="Zanardi B.R."/>
            <person name="Carlos C."/>
            <person name="Belgini D.R."/>
            <person name="Limache E.G."/>
            <person name="Lacerda G.V."/>
            <person name="Nery M.B."/>
            <person name="Gomes M.B."/>
            <person name="Souza S."/>
            <person name="Silva T.M."/>
            <person name="Rodrigues V.D."/>
            <person name="Paulino L.C."/>
            <person name="Vicentini R."/>
            <person name="Ferraz L.F."/>
            <person name="Ottoboni L.M."/>
        </authorList>
    </citation>
    <scope>NUCLEOTIDE SEQUENCE [LARGE SCALE GENOMIC DNA]</scope>
    <source>
        <strain evidence="2 3">SO9-6</strain>
    </source>
</reference>
<dbReference type="STRING" id="223184.AS25_13270"/>
<name>A0A0B0DDI6_9MICC</name>
<comment type="caution">
    <text evidence="2">The sequence shown here is derived from an EMBL/GenBank/DDBJ whole genome shotgun (WGS) entry which is preliminary data.</text>
</comment>
<dbReference type="RefSeq" id="WP_035965803.1">
    <property type="nucleotide sequence ID" value="NZ_JROM01000059.1"/>
</dbReference>
<dbReference type="Proteomes" id="UP000030664">
    <property type="component" value="Unassembled WGS sequence"/>
</dbReference>
<proteinExistence type="predicted"/>
<keyword evidence="1" id="KW-0812">Transmembrane</keyword>
<evidence type="ECO:0000313" key="3">
    <source>
        <dbReference type="Proteomes" id="UP000030664"/>
    </source>
</evidence>
<protein>
    <submittedName>
        <fullName evidence="2">Uncharacterized protein</fullName>
    </submittedName>
</protein>
<gene>
    <name evidence="2" type="ORF">AS25_13270</name>
</gene>
<accession>A0A0B0DDI6</accession>
<sequence length="66" mass="6960">MTRQVRWTGAQALALSTSRRLVALDVLRGLAILGTLLTYTWLFSSSSISSLTALVVAAVPATSPQA</sequence>
<keyword evidence="1" id="KW-1133">Transmembrane helix</keyword>
<dbReference type="AlphaFoldDB" id="A0A0B0DDI6"/>
<evidence type="ECO:0000313" key="2">
    <source>
        <dbReference type="EMBL" id="KHE73354.1"/>
    </source>
</evidence>
<dbReference type="EMBL" id="JROM01000059">
    <property type="protein sequence ID" value="KHE73354.1"/>
    <property type="molecule type" value="Genomic_DNA"/>
</dbReference>
<keyword evidence="1" id="KW-0472">Membrane</keyword>
<organism evidence="2 3">
    <name type="scientific">Kocuria marina</name>
    <dbReference type="NCBI Taxonomy" id="223184"/>
    <lineage>
        <taxon>Bacteria</taxon>
        <taxon>Bacillati</taxon>
        <taxon>Actinomycetota</taxon>
        <taxon>Actinomycetes</taxon>
        <taxon>Micrococcales</taxon>
        <taxon>Micrococcaceae</taxon>
        <taxon>Kocuria</taxon>
    </lineage>
</organism>
<feature type="transmembrane region" description="Helical" evidence="1">
    <location>
        <begin position="21"/>
        <end position="42"/>
    </location>
</feature>
<evidence type="ECO:0000256" key="1">
    <source>
        <dbReference type="SAM" id="Phobius"/>
    </source>
</evidence>